<sequence length="157" mass="17234">MRRLFRAVYGESVLHLLVLLASFALCGYALTRLLAGDRWGVVEWVVGAALIHDVVLVPVYAGTDWLLHKASRGGRPGSPARIAVVNHVRVPAFLSLLLLLVYWPLISQDAGPTYRNATLLSPGVFLGRWLLITAVLFAASALLLVFRGWRAARGEHK</sequence>
<proteinExistence type="predicted"/>
<dbReference type="RefSeq" id="WP_386429169.1">
    <property type="nucleotide sequence ID" value="NZ_JBHSBB010000009.1"/>
</dbReference>
<accession>A0ABV8HJV1</accession>
<gene>
    <name evidence="2" type="ORF">ACFO3J_12660</name>
</gene>
<keyword evidence="3" id="KW-1185">Reference proteome</keyword>
<organism evidence="2 3">
    <name type="scientific">Streptomyces polygonati</name>
    <dbReference type="NCBI Taxonomy" id="1617087"/>
    <lineage>
        <taxon>Bacteria</taxon>
        <taxon>Bacillati</taxon>
        <taxon>Actinomycetota</taxon>
        <taxon>Actinomycetes</taxon>
        <taxon>Kitasatosporales</taxon>
        <taxon>Streptomycetaceae</taxon>
        <taxon>Streptomyces</taxon>
    </lineage>
</organism>
<dbReference type="Proteomes" id="UP001595765">
    <property type="component" value="Unassembled WGS sequence"/>
</dbReference>
<feature type="transmembrane region" description="Helical" evidence="1">
    <location>
        <begin position="126"/>
        <end position="146"/>
    </location>
</feature>
<keyword evidence="1" id="KW-0472">Membrane</keyword>
<feature type="transmembrane region" description="Helical" evidence="1">
    <location>
        <begin position="88"/>
        <end position="106"/>
    </location>
</feature>
<keyword evidence="1" id="KW-1133">Transmembrane helix</keyword>
<evidence type="ECO:0000313" key="3">
    <source>
        <dbReference type="Proteomes" id="UP001595765"/>
    </source>
</evidence>
<evidence type="ECO:0000256" key="1">
    <source>
        <dbReference type="SAM" id="Phobius"/>
    </source>
</evidence>
<feature type="transmembrane region" description="Helical" evidence="1">
    <location>
        <begin position="41"/>
        <end position="67"/>
    </location>
</feature>
<comment type="caution">
    <text evidence="2">The sequence shown here is derived from an EMBL/GenBank/DDBJ whole genome shotgun (WGS) entry which is preliminary data.</text>
</comment>
<evidence type="ECO:0000313" key="2">
    <source>
        <dbReference type="EMBL" id="MFC4032332.1"/>
    </source>
</evidence>
<keyword evidence="1" id="KW-0812">Transmembrane</keyword>
<protein>
    <recommendedName>
        <fullName evidence="4">Lipoprotein</fullName>
    </recommendedName>
</protein>
<reference evidence="3" key="1">
    <citation type="journal article" date="2019" name="Int. J. Syst. Evol. Microbiol.">
        <title>The Global Catalogue of Microorganisms (GCM) 10K type strain sequencing project: providing services to taxonomists for standard genome sequencing and annotation.</title>
        <authorList>
            <consortium name="The Broad Institute Genomics Platform"/>
            <consortium name="The Broad Institute Genome Sequencing Center for Infectious Disease"/>
            <person name="Wu L."/>
            <person name="Ma J."/>
        </authorList>
    </citation>
    <scope>NUCLEOTIDE SEQUENCE [LARGE SCALE GENOMIC DNA]</scope>
    <source>
        <strain evidence="3">CGMCC 4.7237</strain>
    </source>
</reference>
<feature type="transmembrane region" description="Helical" evidence="1">
    <location>
        <begin position="12"/>
        <end position="35"/>
    </location>
</feature>
<name>A0ABV8HJV1_9ACTN</name>
<evidence type="ECO:0008006" key="4">
    <source>
        <dbReference type="Google" id="ProtNLM"/>
    </source>
</evidence>
<dbReference type="EMBL" id="JBHSBB010000009">
    <property type="protein sequence ID" value="MFC4032332.1"/>
    <property type="molecule type" value="Genomic_DNA"/>
</dbReference>